<dbReference type="Pfam" id="PF13426">
    <property type="entry name" value="PAS_9"/>
    <property type="match status" value="1"/>
</dbReference>
<keyword evidence="1" id="KW-0285">Flavoprotein</keyword>
<dbReference type="PATRIC" id="fig|1227466.3.peg.2750"/>
<accession>M0EAL1</accession>
<protein>
    <submittedName>
        <fullName evidence="11">Bacterio-opsin activator</fullName>
    </submittedName>
</protein>
<dbReference type="InterPro" id="IPR000700">
    <property type="entry name" value="PAS-assoc_C"/>
</dbReference>
<dbReference type="Gene3D" id="3.40.50.2300">
    <property type="match status" value="1"/>
</dbReference>
<keyword evidence="2" id="KW-0288">FMN</keyword>
<evidence type="ECO:0000256" key="7">
    <source>
        <dbReference type="SAM" id="MobiDB-lite"/>
    </source>
</evidence>
<sequence>MVMANARALLVHPEEGSDRIETALGAAGFDVTRTDTAASAVAKATTGEYDCVVSEYTLAGDDGVALATAIEESDAGVPVVMFTETDEEGVPEAAFENGVDRFLQKNGSASIDRLVSDVSTVCSGVPTSEPRQDVSEHEPSAGEVTRAVEDAPIGISISDPDLSDYPLVYVNDAWEDHTGYPVEEALGRNPRFLQGPGTDPETVEEIAEALGNEEEVTVEIRNYRRDGTPFWNELTVAPIYDEDGGLAHYVGFQNDVSERKEAERLAQERAEKLATERRSLDRVLGRVNGLLSDISRILVENRDPSVIPERVCEVIAGEPGYAGGWIGDVSSATGKLEIRAASGLSVEAGATFDLDETPAEVREALESEELRTGSMDHASDGPLEPESAGGRRLLVVPLTYGERRYGLLGIYGSGADVLDRRERKVCDSVGKMIANGLHSLETTKILTTDRVVEIVVGVRDPTASLAQIADAVGREVTHLGTTRLDDDACELYFRVDGEGLNLDRVESLPLVESMRTVSETNDGASFAVTVTESPPLTQLADHGVVVSEATATADVATLTIEAPPEHDVRSILDVFRDEYEGVELRSRVERESRDRTVAEFAAAVDERLTERQRAALKTAELNGYFEWPRPVDGSEIAERMGITRQTFHQHLRAAERKLVEAYVNPRSN</sequence>
<dbReference type="SUPFAM" id="SSF88659">
    <property type="entry name" value="Sigma3 and sigma4 domains of RNA polymerase sigma factors"/>
    <property type="match status" value="1"/>
</dbReference>
<evidence type="ECO:0000256" key="2">
    <source>
        <dbReference type="ARBA" id="ARBA00022643"/>
    </source>
</evidence>
<dbReference type="InterPro" id="IPR035965">
    <property type="entry name" value="PAS-like_dom_sf"/>
</dbReference>
<gene>
    <name evidence="11" type="ORF">C464_13835</name>
</gene>
<dbReference type="PANTHER" id="PTHR47429:SF2">
    <property type="entry name" value="PROTEIN TWIN LOV 1"/>
    <property type="match status" value="1"/>
</dbReference>
<dbReference type="GO" id="GO:0000160">
    <property type="term" value="P:phosphorelay signal transduction system"/>
    <property type="evidence" value="ECO:0007669"/>
    <property type="project" value="InterPro"/>
</dbReference>
<dbReference type="STRING" id="1227466.C464_13835"/>
<keyword evidence="3" id="KW-0157">Chromophore</keyword>
<keyword evidence="12" id="KW-1185">Reference proteome</keyword>
<dbReference type="PROSITE" id="PS50110">
    <property type="entry name" value="RESPONSE_REGULATORY"/>
    <property type="match status" value="1"/>
</dbReference>
<feature type="compositionally biased region" description="Basic and acidic residues" evidence="7">
    <location>
        <begin position="130"/>
        <end position="140"/>
    </location>
</feature>
<evidence type="ECO:0000256" key="1">
    <source>
        <dbReference type="ARBA" id="ARBA00022630"/>
    </source>
</evidence>
<dbReference type="InterPro" id="IPR001610">
    <property type="entry name" value="PAC"/>
</dbReference>
<dbReference type="AlphaFoldDB" id="M0EAL1"/>
<dbReference type="SUPFAM" id="SSF55781">
    <property type="entry name" value="GAF domain-like"/>
    <property type="match status" value="1"/>
</dbReference>
<feature type="domain" description="PAC" evidence="10">
    <location>
        <begin position="216"/>
        <end position="268"/>
    </location>
</feature>
<dbReference type="CDD" id="cd00130">
    <property type="entry name" value="PAS"/>
    <property type="match status" value="1"/>
</dbReference>
<dbReference type="SMART" id="SM00086">
    <property type="entry name" value="PAC"/>
    <property type="match status" value="1"/>
</dbReference>
<dbReference type="InterPro" id="IPR007050">
    <property type="entry name" value="HTH_bacterioopsin"/>
</dbReference>
<dbReference type="Pfam" id="PF00072">
    <property type="entry name" value="Response_reg"/>
    <property type="match status" value="1"/>
</dbReference>
<organism evidence="11 12">
    <name type="scientific">Halorubrum coriense DSM 10284</name>
    <dbReference type="NCBI Taxonomy" id="1227466"/>
    <lineage>
        <taxon>Archaea</taxon>
        <taxon>Methanobacteriati</taxon>
        <taxon>Methanobacteriota</taxon>
        <taxon>Stenosarchaea group</taxon>
        <taxon>Halobacteria</taxon>
        <taxon>Halobacteriales</taxon>
        <taxon>Haloferacaceae</taxon>
        <taxon>Halorubrum</taxon>
    </lineage>
</organism>
<feature type="domain" description="Response regulatory" evidence="8">
    <location>
        <begin position="7"/>
        <end position="120"/>
    </location>
</feature>
<dbReference type="NCBIfam" id="TIGR00229">
    <property type="entry name" value="sensory_box"/>
    <property type="match status" value="1"/>
</dbReference>
<name>M0EAL1_9EURY</name>
<keyword evidence="5" id="KW-0804">Transcription</keyword>
<dbReference type="Proteomes" id="UP000011509">
    <property type="component" value="Unassembled WGS sequence"/>
</dbReference>
<dbReference type="InterPro" id="IPR029016">
    <property type="entry name" value="GAF-like_dom_sf"/>
</dbReference>
<dbReference type="InterPro" id="IPR000014">
    <property type="entry name" value="PAS"/>
</dbReference>
<dbReference type="InterPro" id="IPR013324">
    <property type="entry name" value="RNA_pol_sigma_r3/r4-like"/>
</dbReference>
<dbReference type="SUPFAM" id="SSF55785">
    <property type="entry name" value="PYP-like sensor domain (PAS domain)"/>
    <property type="match status" value="1"/>
</dbReference>
<dbReference type="Gene3D" id="3.30.450.20">
    <property type="entry name" value="PAS domain"/>
    <property type="match status" value="1"/>
</dbReference>
<evidence type="ECO:0000256" key="4">
    <source>
        <dbReference type="ARBA" id="ARBA00023015"/>
    </source>
</evidence>
<proteinExistence type="predicted"/>
<dbReference type="Pfam" id="PF04967">
    <property type="entry name" value="HTH_10"/>
    <property type="match status" value="1"/>
</dbReference>
<evidence type="ECO:0000259" key="8">
    <source>
        <dbReference type="PROSITE" id="PS50110"/>
    </source>
</evidence>
<dbReference type="InterPro" id="IPR001789">
    <property type="entry name" value="Sig_transdc_resp-reg_receiver"/>
</dbReference>
<feature type="region of interest" description="Disordered" evidence="7">
    <location>
        <begin position="124"/>
        <end position="143"/>
    </location>
</feature>
<evidence type="ECO:0000256" key="6">
    <source>
        <dbReference type="PROSITE-ProRule" id="PRU00169"/>
    </source>
</evidence>
<dbReference type="PANTHER" id="PTHR47429">
    <property type="entry name" value="PROTEIN TWIN LOV 1"/>
    <property type="match status" value="1"/>
</dbReference>
<dbReference type="PROSITE" id="PS50112">
    <property type="entry name" value="PAS"/>
    <property type="match status" value="1"/>
</dbReference>
<dbReference type="InterPro" id="IPR036388">
    <property type="entry name" value="WH-like_DNA-bd_sf"/>
</dbReference>
<evidence type="ECO:0000256" key="5">
    <source>
        <dbReference type="ARBA" id="ARBA00023163"/>
    </source>
</evidence>
<evidence type="ECO:0000313" key="11">
    <source>
        <dbReference type="EMBL" id="ELZ43922.1"/>
    </source>
</evidence>
<comment type="caution">
    <text evidence="6">Lacks conserved residue(s) required for the propagation of feature annotation.</text>
</comment>
<evidence type="ECO:0000259" key="10">
    <source>
        <dbReference type="PROSITE" id="PS50113"/>
    </source>
</evidence>
<dbReference type="Gene3D" id="3.30.450.40">
    <property type="match status" value="1"/>
</dbReference>
<feature type="domain" description="PAS" evidence="9">
    <location>
        <begin position="140"/>
        <end position="213"/>
    </location>
</feature>
<dbReference type="SUPFAM" id="SSF52172">
    <property type="entry name" value="CheY-like"/>
    <property type="match status" value="1"/>
</dbReference>
<reference evidence="11 12" key="1">
    <citation type="journal article" date="2014" name="PLoS Genet.">
        <title>Phylogenetically driven sequencing of extremely halophilic archaea reveals strategies for static and dynamic osmo-response.</title>
        <authorList>
            <person name="Becker E.A."/>
            <person name="Seitzer P.M."/>
            <person name="Tritt A."/>
            <person name="Larsen D."/>
            <person name="Krusor M."/>
            <person name="Yao A.I."/>
            <person name="Wu D."/>
            <person name="Madern D."/>
            <person name="Eisen J.A."/>
            <person name="Darling A.E."/>
            <person name="Facciotti M.T."/>
        </authorList>
    </citation>
    <scope>NUCLEOTIDE SEQUENCE [LARGE SCALE GENOMIC DNA]</scope>
    <source>
        <strain evidence="11 12">DSM 10284</strain>
    </source>
</reference>
<evidence type="ECO:0000259" key="9">
    <source>
        <dbReference type="PROSITE" id="PS50112"/>
    </source>
</evidence>
<dbReference type="InterPro" id="IPR031803">
    <property type="entry name" value="BAT_GAF/HTH-assoc"/>
</dbReference>
<evidence type="ECO:0000313" key="12">
    <source>
        <dbReference type="Proteomes" id="UP000011509"/>
    </source>
</evidence>
<keyword evidence="4" id="KW-0805">Transcription regulation</keyword>
<evidence type="ECO:0000256" key="3">
    <source>
        <dbReference type="ARBA" id="ARBA00022991"/>
    </source>
</evidence>
<dbReference type="EMBL" id="AOJL01000060">
    <property type="protein sequence ID" value="ELZ43922.1"/>
    <property type="molecule type" value="Genomic_DNA"/>
</dbReference>
<comment type="caution">
    <text evidence="11">The sequence shown here is derived from an EMBL/GenBank/DDBJ whole genome shotgun (WGS) entry which is preliminary data.</text>
</comment>
<dbReference type="CDD" id="cd00156">
    <property type="entry name" value="REC"/>
    <property type="match status" value="1"/>
</dbReference>
<dbReference type="InterPro" id="IPR011006">
    <property type="entry name" value="CheY-like_superfamily"/>
</dbReference>
<dbReference type="SMART" id="SM00448">
    <property type="entry name" value="REC"/>
    <property type="match status" value="1"/>
</dbReference>
<dbReference type="PROSITE" id="PS50113">
    <property type="entry name" value="PAC"/>
    <property type="match status" value="1"/>
</dbReference>
<dbReference type="Pfam" id="PF15915">
    <property type="entry name" value="BAT"/>
    <property type="match status" value="1"/>
</dbReference>
<dbReference type="Gene3D" id="1.10.10.10">
    <property type="entry name" value="Winged helix-like DNA-binding domain superfamily/Winged helix DNA-binding domain"/>
    <property type="match status" value="1"/>
</dbReference>